<protein>
    <submittedName>
        <fullName evidence="3">NADP-dependent oxidoreductase domain-containing protein</fullName>
    </submittedName>
</protein>
<dbReference type="InterPro" id="IPR036812">
    <property type="entry name" value="NAD(P)_OxRdtase_dom_sf"/>
</dbReference>
<dbReference type="Pfam" id="PF00248">
    <property type="entry name" value="Aldo_ket_red"/>
    <property type="match status" value="1"/>
</dbReference>
<dbReference type="EMBL" id="MU854047">
    <property type="protein sequence ID" value="KAK3933934.1"/>
    <property type="molecule type" value="Genomic_DNA"/>
</dbReference>
<evidence type="ECO:0000259" key="2">
    <source>
        <dbReference type="Pfam" id="PF00248"/>
    </source>
</evidence>
<name>A0AAN6RYL3_9PEZI</name>
<reference evidence="4" key="1">
    <citation type="journal article" date="2023" name="Mol. Phylogenet. Evol.">
        <title>Genome-scale phylogeny and comparative genomics of the fungal order Sordariales.</title>
        <authorList>
            <person name="Hensen N."/>
            <person name="Bonometti L."/>
            <person name="Westerberg I."/>
            <person name="Brannstrom I.O."/>
            <person name="Guillou S."/>
            <person name="Cros-Aarteil S."/>
            <person name="Calhoun S."/>
            <person name="Haridas S."/>
            <person name="Kuo A."/>
            <person name="Mondo S."/>
            <person name="Pangilinan J."/>
            <person name="Riley R."/>
            <person name="LaButti K."/>
            <person name="Andreopoulos B."/>
            <person name="Lipzen A."/>
            <person name="Chen C."/>
            <person name="Yan M."/>
            <person name="Daum C."/>
            <person name="Ng V."/>
            <person name="Clum A."/>
            <person name="Steindorff A."/>
            <person name="Ohm R.A."/>
            <person name="Martin F."/>
            <person name="Silar P."/>
            <person name="Natvig D.O."/>
            <person name="Lalanne C."/>
            <person name="Gautier V."/>
            <person name="Ament-Velasquez S.L."/>
            <person name="Kruys A."/>
            <person name="Hutchinson M.I."/>
            <person name="Powell A.J."/>
            <person name="Barry K."/>
            <person name="Miller A.N."/>
            <person name="Grigoriev I.V."/>
            <person name="Debuchy R."/>
            <person name="Gladieux P."/>
            <person name="Hiltunen Thoren M."/>
            <person name="Johannesson H."/>
        </authorList>
    </citation>
    <scope>NUCLEOTIDE SEQUENCE [LARGE SCALE GENOMIC DNA]</scope>
    <source>
        <strain evidence="4">CBS 340.73</strain>
    </source>
</reference>
<keyword evidence="4" id="KW-1185">Reference proteome</keyword>
<dbReference type="GO" id="GO:0016491">
    <property type="term" value="F:oxidoreductase activity"/>
    <property type="evidence" value="ECO:0007669"/>
    <property type="project" value="UniProtKB-KW"/>
</dbReference>
<accession>A0AAN6RYL3</accession>
<feature type="domain" description="NADP-dependent oxidoreductase" evidence="2">
    <location>
        <begin position="5"/>
        <end position="323"/>
    </location>
</feature>
<evidence type="ECO:0000313" key="3">
    <source>
        <dbReference type="EMBL" id="KAK3933934.1"/>
    </source>
</evidence>
<dbReference type="SUPFAM" id="SSF51430">
    <property type="entry name" value="NAD(P)-linked oxidoreductase"/>
    <property type="match status" value="1"/>
</dbReference>
<dbReference type="CDD" id="cd19075">
    <property type="entry name" value="AKR_AKR7A1-5"/>
    <property type="match status" value="1"/>
</dbReference>
<dbReference type="PANTHER" id="PTHR43364">
    <property type="entry name" value="NADH-SPECIFIC METHYLGLYOXAL REDUCTASE-RELATED"/>
    <property type="match status" value="1"/>
</dbReference>
<dbReference type="AlphaFoldDB" id="A0AAN6RYL3"/>
<dbReference type="InterPro" id="IPR050523">
    <property type="entry name" value="AKR_Detox_Biosynth"/>
</dbReference>
<sequence>MPPNLIFGAGSIGATANGFIYGFDTPAKVSELLEALHRLNVRELDSAASYPVGNPGNTEVLLGQAGAVEEGFVIDSKVAAHIPAPTLDDKAIGASIDRTLTLLNTPKIRTLYVHAPDPKTPLEITAAAFHRQHLAGKFERLGLCNYKPTDVDRYFRICEERGYVKPAVYQGQYNALFRSAEKELIPLLRRNGCAFYAYSPLAGGFLTGKVTFAASGNGNDGKNEKELDRTRWRGETTFAAYSRTYDTPAMHDAIRKLKAVCDATEQPMSLQEVALRWLVHHSALRQGDGIILGAKRIEQLEGNVAGARKGPLEGDVLQAVEGLWATVRKNKEGKKKGGKL</sequence>
<gene>
    <name evidence="3" type="ORF">QBC46DRAFT_274800</name>
</gene>
<dbReference type="Gene3D" id="3.20.20.100">
    <property type="entry name" value="NADP-dependent oxidoreductase domain"/>
    <property type="match status" value="1"/>
</dbReference>
<organism evidence="3 4">
    <name type="scientific">Diplogelasinospora grovesii</name>
    <dbReference type="NCBI Taxonomy" id="303347"/>
    <lineage>
        <taxon>Eukaryota</taxon>
        <taxon>Fungi</taxon>
        <taxon>Dikarya</taxon>
        <taxon>Ascomycota</taxon>
        <taxon>Pezizomycotina</taxon>
        <taxon>Sordariomycetes</taxon>
        <taxon>Sordariomycetidae</taxon>
        <taxon>Sordariales</taxon>
        <taxon>Diplogelasinosporaceae</taxon>
        <taxon>Diplogelasinospora</taxon>
    </lineage>
</organism>
<proteinExistence type="predicted"/>
<dbReference type="Proteomes" id="UP001303473">
    <property type="component" value="Unassembled WGS sequence"/>
</dbReference>
<keyword evidence="1" id="KW-0560">Oxidoreductase</keyword>
<evidence type="ECO:0000256" key="1">
    <source>
        <dbReference type="ARBA" id="ARBA00023002"/>
    </source>
</evidence>
<dbReference type="PANTHER" id="PTHR43364:SF4">
    <property type="entry name" value="NAD(P)-LINKED OXIDOREDUCTASE SUPERFAMILY PROTEIN"/>
    <property type="match status" value="1"/>
</dbReference>
<dbReference type="InterPro" id="IPR023210">
    <property type="entry name" value="NADP_OxRdtase_dom"/>
</dbReference>
<comment type="caution">
    <text evidence="3">The sequence shown here is derived from an EMBL/GenBank/DDBJ whole genome shotgun (WGS) entry which is preliminary data.</text>
</comment>
<evidence type="ECO:0000313" key="4">
    <source>
        <dbReference type="Proteomes" id="UP001303473"/>
    </source>
</evidence>